<dbReference type="InterPro" id="IPR003812">
    <property type="entry name" value="Fido"/>
</dbReference>
<dbReference type="InterPro" id="IPR036597">
    <property type="entry name" value="Fido-like_dom_sf"/>
</dbReference>
<sequence length="317" mass="37220">MAQNKPRLEKIEKNGNARYNLVKDIRFKDQKAKVRVPISDPQNADILNTDLEKKAVLKKAELSSDYYISDYLEKSDLLSLEERRWMCSEFFKQISVDEASYLEKRFETGYIHGTTAIEGNTLTLAEVNDLLEYGLSPKKDLREINEVQNYVKTRSFTNNSNGKISVAFIKKIHSMIMANILENPGQFRNSNIGIVGCDLQHTPPELIEDELNELIRNFYENIQAQKYPFEQIMIFHYRFETIHPFLDGNGRVGREVMNYLLRKEKFPQFLIGNENRSDYLSALRSGDEEKFKQMIQTFYQMYQNQLNKIEGEFNRFQ</sequence>
<dbReference type="PANTHER" id="PTHR13504">
    <property type="entry name" value="FIDO DOMAIN-CONTAINING PROTEIN DDB_G0283145"/>
    <property type="match status" value="1"/>
</dbReference>
<dbReference type="SUPFAM" id="SSF140931">
    <property type="entry name" value="Fic-like"/>
    <property type="match status" value="1"/>
</dbReference>
<dbReference type="InterPro" id="IPR040198">
    <property type="entry name" value="Fido_containing"/>
</dbReference>
<accession>A0ABU3VSU8</accession>
<dbReference type="Proteomes" id="UP001272052">
    <property type="component" value="Unassembled WGS sequence"/>
</dbReference>
<dbReference type="RefSeq" id="WP_318786429.1">
    <property type="nucleotide sequence ID" value="NZ_JAWDKC010000029.1"/>
</dbReference>
<keyword evidence="3" id="KW-1185">Reference proteome</keyword>
<evidence type="ECO:0000259" key="1">
    <source>
        <dbReference type="PROSITE" id="PS51459"/>
    </source>
</evidence>
<evidence type="ECO:0000313" key="3">
    <source>
        <dbReference type="Proteomes" id="UP001272052"/>
    </source>
</evidence>
<dbReference type="Pfam" id="PF02661">
    <property type="entry name" value="Fic"/>
    <property type="match status" value="1"/>
</dbReference>
<dbReference type="EMBL" id="JAWDKC010000029">
    <property type="protein sequence ID" value="MDV0445990.1"/>
    <property type="molecule type" value="Genomic_DNA"/>
</dbReference>
<dbReference type="PANTHER" id="PTHR13504:SF38">
    <property type="entry name" value="FIDO DOMAIN-CONTAINING PROTEIN"/>
    <property type="match status" value="1"/>
</dbReference>
<comment type="caution">
    <text evidence="2">The sequence shown here is derived from an EMBL/GenBank/DDBJ whole genome shotgun (WGS) entry which is preliminary data.</text>
</comment>
<reference evidence="2 3" key="1">
    <citation type="submission" date="2023-06" db="EMBL/GenBank/DDBJ databases">
        <title>Genome sequence of Methanimicrococcus sp. At1.</title>
        <authorList>
            <person name="Protasov E."/>
            <person name="Platt K."/>
            <person name="Poehlein A."/>
            <person name="Daniel R."/>
            <person name="Brune A."/>
        </authorList>
    </citation>
    <scope>NUCLEOTIDE SEQUENCE [LARGE SCALE GENOMIC DNA]</scope>
    <source>
        <strain evidence="2 3">At1</strain>
    </source>
</reference>
<protein>
    <recommendedName>
        <fullName evidence="1">Fido domain-containing protein</fullName>
    </recommendedName>
</protein>
<dbReference type="PROSITE" id="PS51459">
    <property type="entry name" value="FIDO"/>
    <property type="match status" value="1"/>
</dbReference>
<name>A0ABU3VSU8_9EURY</name>
<feature type="domain" description="Fido" evidence="1">
    <location>
        <begin position="164"/>
        <end position="301"/>
    </location>
</feature>
<organism evidence="2 3">
    <name type="scientific">Methanimicrococcus hacksteinii</name>
    <dbReference type="NCBI Taxonomy" id="3028293"/>
    <lineage>
        <taxon>Archaea</taxon>
        <taxon>Methanobacteriati</taxon>
        <taxon>Methanobacteriota</taxon>
        <taxon>Stenosarchaea group</taxon>
        <taxon>Methanomicrobia</taxon>
        <taxon>Methanosarcinales</taxon>
        <taxon>Methanosarcinaceae</taxon>
        <taxon>Methanimicrococcus</taxon>
    </lineage>
</organism>
<gene>
    <name evidence="2" type="ORF">MmiAt1_15960</name>
</gene>
<dbReference type="Gene3D" id="1.10.3290.10">
    <property type="entry name" value="Fido-like domain"/>
    <property type="match status" value="1"/>
</dbReference>
<proteinExistence type="predicted"/>
<evidence type="ECO:0000313" key="2">
    <source>
        <dbReference type="EMBL" id="MDV0445990.1"/>
    </source>
</evidence>